<dbReference type="GO" id="GO:0008888">
    <property type="term" value="F:glycerol dehydrogenase (NAD+) activity"/>
    <property type="evidence" value="ECO:0007669"/>
    <property type="project" value="UniProtKB-EC"/>
</dbReference>
<evidence type="ECO:0000256" key="6">
    <source>
        <dbReference type="ARBA" id="ARBA00040132"/>
    </source>
</evidence>
<dbReference type="RefSeq" id="WP_094606042.1">
    <property type="nucleotide sequence ID" value="NZ_CP155573.1"/>
</dbReference>
<protein>
    <recommendedName>
        <fullName evidence="6">Glycerol dehydrogenase</fullName>
        <ecNumber evidence="5">1.1.1.6</ecNumber>
    </recommendedName>
</protein>
<dbReference type="InterPro" id="IPR001670">
    <property type="entry name" value="ADH_Fe/GldA"/>
</dbReference>
<proteinExistence type="predicted"/>
<dbReference type="Gene3D" id="1.20.1090.10">
    <property type="entry name" value="Dehydroquinate synthase-like - alpha domain"/>
    <property type="match status" value="1"/>
</dbReference>
<dbReference type="PANTHER" id="PTHR43616:SF5">
    <property type="entry name" value="GLYCEROL DEHYDROGENASE 1"/>
    <property type="match status" value="1"/>
</dbReference>
<accession>A0ABZ3IFZ8</accession>
<dbReference type="InterPro" id="IPR016205">
    <property type="entry name" value="Glycerol_DH"/>
</dbReference>
<dbReference type="CDD" id="cd08171">
    <property type="entry name" value="GlyDH-like"/>
    <property type="match status" value="1"/>
</dbReference>
<comment type="catalytic activity">
    <reaction evidence="7">
        <text>glycerol + NAD(+) = dihydroxyacetone + NADH + H(+)</text>
        <dbReference type="Rhea" id="RHEA:13769"/>
        <dbReference type="ChEBI" id="CHEBI:15378"/>
        <dbReference type="ChEBI" id="CHEBI:16016"/>
        <dbReference type="ChEBI" id="CHEBI:17754"/>
        <dbReference type="ChEBI" id="CHEBI:57540"/>
        <dbReference type="ChEBI" id="CHEBI:57945"/>
        <dbReference type="EC" id="1.1.1.6"/>
    </reaction>
</comment>
<gene>
    <name evidence="9" type="primary">gldA_1</name>
    <name evidence="9" type="ORF">SPSIL_007110</name>
</gene>
<dbReference type="Proteomes" id="UP000216752">
    <property type="component" value="Chromosome"/>
</dbReference>
<keyword evidence="1" id="KW-0479">Metal-binding</keyword>
<keyword evidence="10" id="KW-1185">Reference proteome</keyword>
<evidence type="ECO:0000313" key="10">
    <source>
        <dbReference type="Proteomes" id="UP000216752"/>
    </source>
</evidence>
<evidence type="ECO:0000256" key="4">
    <source>
        <dbReference type="ARBA" id="ARBA00037918"/>
    </source>
</evidence>
<dbReference type="PANTHER" id="PTHR43616">
    <property type="entry name" value="GLYCEROL DEHYDROGENASE"/>
    <property type="match status" value="1"/>
</dbReference>
<evidence type="ECO:0000313" key="9">
    <source>
        <dbReference type="EMBL" id="XFO64609.1"/>
    </source>
</evidence>
<name>A0ABZ3IFZ8_9FIRM</name>
<evidence type="ECO:0000256" key="3">
    <source>
        <dbReference type="ARBA" id="ARBA00023027"/>
    </source>
</evidence>
<evidence type="ECO:0000259" key="8">
    <source>
        <dbReference type="Pfam" id="PF00465"/>
    </source>
</evidence>
<dbReference type="PIRSF" id="PIRSF000112">
    <property type="entry name" value="Glycerol_dehydrogenase"/>
    <property type="match status" value="1"/>
</dbReference>
<reference evidence="9" key="1">
    <citation type="submission" date="2024-05" db="EMBL/GenBank/DDBJ databases">
        <title>Isolation and characterization of Sporomusa carbonis sp. nov., a carboxydotrophic hydrogenogen in the genus of Sporomusa isolated from a charcoal burning pile.</title>
        <authorList>
            <person name="Boeer T."/>
            <person name="Rosenbaum F."/>
            <person name="Eysell L."/>
            <person name="Mueller V."/>
            <person name="Daniel R."/>
            <person name="Poehlein A."/>
        </authorList>
    </citation>
    <scope>NUCLEOTIDE SEQUENCE [LARGE SCALE GENOMIC DNA]</scope>
    <source>
        <strain evidence="9">DSM 10669</strain>
    </source>
</reference>
<dbReference type="SUPFAM" id="SSF56796">
    <property type="entry name" value="Dehydroquinate synthase-like"/>
    <property type="match status" value="1"/>
</dbReference>
<dbReference type="Pfam" id="PF00465">
    <property type="entry name" value="Fe-ADH"/>
    <property type="match status" value="1"/>
</dbReference>
<evidence type="ECO:0000256" key="2">
    <source>
        <dbReference type="ARBA" id="ARBA00023002"/>
    </source>
</evidence>
<sequence length="362" mass="39955">MSFYSQMLPSYTVGDDAYKNVPAICEPYGTKAVVIGGKRAIEAAKDYLLAALKDSKIEIIDFIWYGGEASFENGDVLIANPKVQEADMVFAVGGGKAIDCCKYVTYVAKKPLFSFPTIAGTCAPVSSVAVIYYPTGVIRDTWQRADGMPPIHVFINTTVIAEAPEVYLWTGMADTMAKHFETTLASRGKALTHGDAFGVAMGVQCYKPLVQYGAKALEDCRNNTPSFEVEQICLCILVTTGMVSNFIDFSINSSIAHSLFYGMTVLPQIEEKHLHGEVVSYGVLVLLMYDGQMDKLEELYDFYKTVKLPTKLADIEVTYDELGPAIETTLTVRDIKNAPYEVTAEKLYQAITDLEEYNRKRG</sequence>
<dbReference type="EMBL" id="CP155573">
    <property type="protein sequence ID" value="XFO64609.1"/>
    <property type="molecule type" value="Genomic_DNA"/>
</dbReference>
<evidence type="ECO:0000256" key="5">
    <source>
        <dbReference type="ARBA" id="ARBA00039147"/>
    </source>
</evidence>
<comment type="pathway">
    <text evidence="4">Polyol metabolism; glycerol fermentation; glycerone phosphate from glycerol (oxidative route): step 1/2.</text>
</comment>
<dbReference type="EC" id="1.1.1.6" evidence="5"/>
<keyword evidence="2 9" id="KW-0560">Oxidoreductase</keyword>
<organism evidence="9 10">
    <name type="scientific">Sporomusa silvacetica DSM 10669</name>
    <dbReference type="NCBI Taxonomy" id="1123289"/>
    <lineage>
        <taxon>Bacteria</taxon>
        <taxon>Bacillati</taxon>
        <taxon>Bacillota</taxon>
        <taxon>Negativicutes</taxon>
        <taxon>Selenomonadales</taxon>
        <taxon>Sporomusaceae</taxon>
        <taxon>Sporomusa</taxon>
    </lineage>
</organism>
<evidence type="ECO:0000256" key="7">
    <source>
        <dbReference type="ARBA" id="ARBA00049006"/>
    </source>
</evidence>
<keyword evidence="3" id="KW-0520">NAD</keyword>
<evidence type="ECO:0000256" key="1">
    <source>
        <dbReference type="ARBA" id="ARBA00022723"/>
    </source>
</evidence>
<feature type="domain" description="Alcohol dehydrogenase iron-type/glycerol dehydrogenase GldA" evidence="8">
    <location>
        <begin position="10"/>
        <end position="135"/>
    </location>
</feature>
<dbReference type="Gene3D" id="3.40.50.1970">
    <property type="match status" value="1"/>
</dbReference>